<organism evidence="1 2">
    <name type="scientific">Streptomyces cahuitamycinicus</name>
    <dbReference type="NCBI Taxonomy" id="2070367"/>
    <lineage>
        <taxon>Bacteria</taxon>
        <taxon>Bacillati</taxon>
        <taxon>Actinomycetota</taxon>
        <taxon>Actinomycetes</taxon>
        <taxon>Kitasatosporales</taxon>
        <taxon>Streptomycetaceae</taxon>
        <taxon>Streptomyces</taxon>
    </lineage>
</organism>
<protein>
    <submittedName>
        <fullName evidence="1">Uncharacterized protein</fullName>
    </submittedName>
</protein>
<name>A0A2N8TM10_9ACTN</name>
<accession>A0A2N8TM10</accession>
<gene>
    <name evidence="1" type="ORF">C1J00_22360</name>
</gene>
<sequence length="113" mass="11109">MPAVPFVLVVPVVKSCSTALRGSGTGHASAAGVSKAGAIVLTCLRKIVRCARLPAKCLAEDETSAGAGVRHALGTSTVLPCAAACREADGTGVPASAFTSTVGPEVGAAREYG</sequence>
<comment type="caution">
    <text evidence="1">The sequence shown here is derived from an EMBL/GenBank/DDBJ whole genome shotgun (WGS) entry which is preliminary data.</text>
</comment>
<dbReference type="EMBL" id="POUC01000168">
    <property type="protein sequence ID" value="PNG20061.1"/>
    <property type="molecule type" value="Genomic_DNA"/>
</dbReference>
<keyword evidence="2" id="KW-1185">Reference proteome</keyword>
<proteinExistence type="predicted"/>
<dbReference type="AlphaFoldDB" id="A0A2N8TM10"/>
<reference evidence="1 2" key="1">
    <citation type="submission" date="2018-01" db="EMBL/GenBank/DDBJ databases">
        <title>Draft genome sequence of Streptomyces sp. 13K301.</title>
        <authorList>
            <person name="Sahin N."/>
            <person name="Saygin H."/>
            <person name="Ay H."/>
        </authorList>
    </citation>
    <scope>NUCLEOTIDE SEQUENCE [LARGE SCALE GENOMIC DNA]</scope>
    <source>
        <strain evidence="1 2">13K301</strain>
    </source>
</reference>
<evidence type="ECO:0000313" key="2">
    <source>
        <dbReference type="Proteomes" id="UP000235943"/>
    </source>
</evidence>
<dbReference type="Proteomes" id="UP000235943">
    <property type="component" value="Unassembled WGS sequence"/>
</dbReference>
<evidence type="ECO:0000313" key="1">
    <source>
        <dbReference type="EMBL" id="PNG20061.1"/>
    </source>
</evidence>